<dbReference type="EMBL" id="JACGWN010000005">
    <property type="protein sequence ID" value="KAL0449592.1"/>
    <property type="molecule type" value="Genomic_DNA"/>
</dbReference>
<accession>A0AAW2X5Z8</accession>
<sequence length="113" mass="12273">MEDTPLIQFGRTERSGPPTAHNDALVITVVLVNYEVGRIFIDSESSADILFGDAYDQKQLGDISLEKVNTSLYGFAREVVHPRGMVSPSDNGERDHAEDLFAKISSGGCALCV</sequence>
<proteinExistence type="predicted"/>
<protein>
    <submittedName>
        <fullName evidence="1">Uncharacterized protein</fullName>
    </submittedName>
</protein>
<comment type="caution">
    <text evidence="1">The sequence shown here is derived from an EMBL/GenBank/DDBJ whole genome shotgun (WGS) entry which is preliminary data.</text>
</comment>
<evidence type="ECO:0000313" key="1">
    <source>
        <dbReference type="EMBL" id="KAL0449592.1"/>
    </source>
</evidence>
<reference evidence="1" key="1">
    <citation type="submission" date="2020-06" db="EMBL/GenBank/DDBJ databases">
        <authorList>
            <person name="Li T."/>
            <person name="Hu X."/>
            <person name="Zhang T."/>
            <person name="Song X."/>
            <person name="Zhang H."/>
            <person name="Dai N."/>
            <person name="Sheng W."/>
            <person name="Hou X."/>
            <person name="Wei L."/>
        </authorList>
    </citation>
    <scope>NUCLEOTIDE SEQUENCE</scope>
    <source>
        <strain evidence="1">KEN1</strain>
        <tissue evidence="1">Leaf</tissue>
    </source>
</reference>
<name>A0AAW2X5Z8_9LAMI</name>
<reference evidence="1" key="2">
    <citation type="journal article" date="2024" name="Plant">
        <title>Genomic evolution and insights into agronomic trait innovations of Sesamum species.</title>
        <authorList>
            <person name="Miao H."/>
            <person name="Wang L."/>
            <person name="Qu L."/>
            <person name="Liu H."/>
            <person name="Sun Y."/>
            <person name="Le M."/>
            <person name="Wang Q."/>
            <person name="Wei S."/>
            <person name="Zheng Y."/>
            <person name="Lin W."/>
            <person name="Duan Y."/>
            <person name="Cao H."/>
            <person name="Xiong S."/>
            <person name="Wang X."/>
            <person name="Wei L."/>
            <person name="Li C."/>
            <person name="Ma Q."/>
            <person name="Ju M."/>
            <person name="Zhao R."/>
            <person name="Li G."/>
            <person name="Mu C."/>
            <person name="Tian Q."/>
            <person name="Mei H."/>
            <person name="Zhang T."/>
            <person name="Gao T."/>
            <person name="Zhang H."/>
        </authorList>
    </citation>
    <scope>NUCLEOTIDE SEQUENCE</scope>
    <source>
        <strain evidence="1">KEN1</strain>
    </source>
</reference>
<organism evidence="1">
    <name type="scientific">Sesamum latifolium</name>
    <dbReference type="NCBI Taxonomy" id="2727402"/>
    <lineage>
        <taxon>Eukaryota</taxon>
        <taxon>Viridiplantae</taxon>
        <taxon>Streptophyta</taxon>
        <taxon>Embryophyta</taxon>
        <taxon>Tracheophyta</taxon>
        <taxon>Spermatophyta</taxon>
        <taxon>Magnoliopsida</taxon>
        <taxon>eudicotyledons</taxon>
        <taxon>Gunneridae</taxon>
        <taxon>Pentapetalae</taxon>
        <taxon>asterids</taxon>
        <taxon>lamiids</taxon>
        <taxon>Lamiales</taxon>
        <taxon>Pedaliaceae</taxon>
        <taxon>Sesamum</taxon>
    </lineage>
</organism>
<dbReference type="AlphaFoldDB" id="A0AAW2X5Z8"/>
<gene>
    <name evidence="1" type="ORF">Slati_1515600</name>
</gene>